<proteinExistence type="predicted"/>
<keyword evidence="3" id="KW-0998">Cell outer membrane</keyword>
<feature type="domain" description="TonB-dependent receptor-like beta-barrel" evidence="4">
    <location>
        <begin position="1"/>
        <end position="199"/>
    </location>
</feature>
<feature type="non-terminal residue" evidence="5">
    <location>
        <position position="1"/>
    </location>
</feature>
<evidence type="ECO:0000259" key="4">
    <source>
        <dbReference type="Pfam" id="PF00593"/>
    </source>
</evidence>
<reference evidence="5" key="1">
    <citation type="submission" date="2018-05" db="EMBL/GenBank/DDBJ databases">
        <authorList>
            <person name="Lanie J.A."/>
            <person name="Ng W.-L."/>
            <person name="Kazmierczak K.M."/>
            <person name="Andrzejewski T.M."/>
            <person name="Davidsen T.M."/>
            <person name="Wayne K.J."/>
            <person name="Tettelin H."/>
            <person name="Glass J.I."/>
            <person name="Rusch D."/>
            <person name="Podicherti R."/>
            <person name="Tsui H.-C.T."/>
            <person name="Winkler M.E."/>
        </authorList>
    </citation>
    <scope>NUCLEOTIDE SEQUENCE</scope>
</reference>
<evidence type="ECO:0000256" key="3">
    <source>
        <dbReference type="ARBA" id="ARBA00023237"/>
    </source>
</evidence>
<evidence type="ECO:0000256" key="2">
    <source>
        <dbReference type="ARBA" id="ARBA00023136"/>
    </source>
</evidence>
<dbReference type="InterPro" id="IPR036942">
    <property type="entry name" value="Beta-barrel_TonB_sf"/>
</dbReference>
<dbReference type="InterPro" id="IPR000531">
    <property type="entry name" value="Beta-barrel_TonB"/>
</dbReference>
<name>A0A382VKV2_9ZZZZ</name>
<dbReference type="EMBL" id="UINC01152742">
    <property type="protein sequence ID" value="SVD47084.1"/>
    <property type="molecule type" value="Genomic_DNA"/>
</dbReference>
<dbReference type="SUPFAM" id="SSF56935">
    <property type="entry name" value="Porins"/>
    <property type="match status" value="1"/>
</dbReference>
<evidence type="ECO:0000313" key="5">
    <source>
        <dbReference type="EMBL" id="SVD47084.1"/>
    </source>
</evidence>
<dbReference type="Gene3D" id="2.40.170.20">
    <property type="entry name" value="TonB-dependent receptor, beta-barrel domain"/>
    <property type="match status" value="1"/>
</dbReference>
<accession>A0A382VKV2</accession>
<gene>
    <name evidence="5" type="ORF">METZ01_LOCUS399938</name>
</gene>
<comment type="subcellular location">
    <subcellularLocation>
        <location evidence="1">Cell outer membrane</location>
    </subcellularLocation>
</comment>
<dbReference type="Pfam" id="PF00593">
    <property type="entry name" value="TonB_dep_Rec_b-barrel"/>
    <property type="match status" value="1"/>
</dbReference>
<evidence type="ECO:0000256" key="1">
    <source>
        <dbReference type="ARBA" id="ARBA00004442"/>
    </source>
</evidence>
<dbReference type="PANTHER" id="PTHR47234">
    <property type="match status" value="1"/>
</dbReference>
<dbReference type="GO" id="GO:0009279">
    <property type="term" value="C:cell outer membrane"/>
    <property type="evidence" value="ECO:0007669"/>
    <property type="project" value="UniProtKB-SubCell"/>
</dbReference>
<protein>
    <recommendedName>
        <fullName evidence="4">TonB-dependent receptor-like beta-barrel domain-containing protein</fullName>
    </recommendedName>
</protein>
<sequence length="236" mass="26547">GNAVLKPELSVLYSFGAVFAPMPGLSMQLGFWPPEYTDMITASTMRQEFQNEFDGLSHNVVRGPTGEVLEIGLFMGNYSGVEAEGLDLNISYVINTENLGRFDMGIDAAKYTKYIFRRFSYEPFDERQGGIGVPDLRLNPHLYWGKGDWGVSLTGYYIASQAQEFGGQMYTISSHFETSLQASYQLPWDAAVSVGAINLTDEEPEIDAALYGFAPFDWTLYNTLGRVIYFRYQQDF</sequence>
<organism evidence="5">
    <name type="scientific">marine metagenome</name>
    <dbReference type="NCBI Taxonomy" id="408172"/>
    <lineage>
        <taxon>unclassified sequences</taxon>
        <taxon>metagenomes</taxon>
        <taxon>ecological metagenomes</taxon>
    </lineage>
</organism>
<dbReference type="PANTHER" id="PTHR47234:SF2">
    <property type="entry name" value="TONB-DEPENDENT RECEPTOR"/>
    <property type="match status" value="1"/>
</dbReference>
<keyword evidence="2" id="KW-0472">Membrane</keyword>
<dbReference type="AlphaFoldDB" id="A0A382VKV2"/>